<dbReference type="Pfam" id="PF07963">
    <property type="entry name" value="N_methyl"/>
    <property type="match status" value="1"/>
</dbReference>
<keyword evidence="2" id="KW-0488">Methylation</keyword>
<dbReference type="SUPFAM" id="SSF54523">
    <property type="entry name" value="Pili subunits"/>
    <property type="match status" value="1"/>
</dbReference>
<gene>
    <name evidence="7" type="ORF">EV211_11318</name>
</gene>
<feature type="transmembrane region" description="Helical" evidence="6">
    <location>
        <begin position="12"/>
        <end position="34"/>
    </location>
</feature>
<keyword evidence="4 6" id="KW-1133">Transmembrane helix</keyword>
<keyword evidence="3 6" id="KW-0812">Transmembrane</keyword>
<dbReference type="RefSeq" id="WP_133528263.1">
    <property type="nucleotide sequence ID" value="NZ_CALCQM010000161.1"/>
</dbReference>
<dbReference type="AlphaFoldDB" id="A0A4R6Q4L1"/>
<dbReference type="CDD" id="cd15482">
    <property type="entry name" value="Sialidase_non-viral"/>
    <property type="match status" value="1"/>
</dbReference>
<dbReference type="Proteomes" id="UP000295500">
    <property type="component" value="Unassembled WGS sequence"/>
</dbReference>
<dbReference type="GO" id="GO:0016020">
    <property type="term" value="C:membrane"/>
    <property type="evidence" value="ECO:0007669"/>
    <property type="project" value="UniProtKB-SubCell"/>
</dbReference>
<evidence type="ECO:0000256" key="5">
    <source>
        <dbReference type="ARBA" id="ARBA00023136"/>
    </source>
</evidence>
<reference evidence="7 8" key="1">
    <citation type="submission" date="2019-03" db="EMBL/GenBank/DDBJ databases">
        <title>Genomic Encyclopedia of Type Strains, Phase IV (KMG-IV): sequencing the most valuable type-strain genomes for metagenomic binning, comparative biology and taxonomic classification.</title>
        <authorList>
            <person name="Goeker M."/>
        </authorList>
    </citation>
    <scope>NUCLEOTIDE SEQUENCE [LARGE SCALE GENOMIC DNA]</scope>
    <source>
        <strain evidence="7 8">DSM 28287</strain>
    </source>
</reference>
<name>A0A4R6Q4L1_9FIRM</name>
<organism evidence="7 8">
    <name type="scientific">Aminicella lysinilytica</name>
    <dbReference type="NCBI Taxonomy" id="433323"/>
    <lineage>
        <taxon>Bacteria</taxon>
        <taxon>Bacillati</taxon>
        <taxon>Bacillota</taxon>
        <taxon>Clostridia</taxon>
        <taxon>Peptostreptococcales</taxon>
        <taxon>Anaerovoracaceae</taxon>
        <taxon>Aminicella</taxon>
    </lineage>
</organism>
<comment type="subcellular location">
    <subcellularLocation>
        <location evidence="1">Membrane</location>
        <topology evidence="1">Single-pass membrane protein</topology>
    </subcellularLocation>
</comment>
<evidence type="ECO:0000256" key="4">
    <source>
        <dbReference type="ARBA" id="ARBA00022989"/>
    </source>
</evidence>
<evidence type="ECO:0000313" key="8">
    <source>
        <dbReference type="Proteomes" id="UP000295500"/>
    </source>
</evidence>
<evidence type="ECO:0000313" key="7">
    <source>
        <dbReference type="EMBL" id="TDP57294.1"/>
    </source>
</evidence>
<dbReference type="EMBL" id="SNXO01000013">
    <property type="protein sequence ID" value="TDP57294.1"/>
    <property type="molecule type" value="Genomic_DNA"/>
</dbReference>
<proteinExistence type="predicted"/>
<dbReference type="PANTHER" id="PTHR30093">
    <property type="entry name" value="GENERAL SECRETION PATHWAY PROTEIN G"/>
    <property type="match status" value="1"/>
</dbReference>
<evidence type="ECO:0000256" key="6">
    <source>
        <dbReference type="SAM" id="Phobius"/>
    </source>
</evidence>
<evidence type="ECO:0000256" key="2">
    <source>
        <dbReference type="ARBA" id="ARBA00022481"/>
    </source>
</evidence>
<evidence type="ECO:0000256" key="1">
    <source>
        <dbReference type="ARBA" id="ARBA00004167"/>
    </source>
</evidence>
<keyword evidence="8" id="KW-1185">Reference proteome</keyword>
<dbReference type="InterPro" id="IPR045584">
    <property type="entry name" value="Pilin-like"/>
</dbReference>
<dbReference type="NCBIfam" id="TIGR02532">
    <property type="entry name" value="IV_pilin_GFxxxE"/>
    <property type="match status" value="1"/>
</dbReference>
<dbReference type="Gene3D" id="3.30.700.10">
    <property type="entry name" value="Glycoprotein, Type 4 Pilin"/>
    <property type="match status" value="1"/>
</dbReference>
<dbReference type="PANTHER" id="PTHR30093:SF44">
    <property type="entry name" value="TYPE II SECRETION SYSTEM CORE PROTEIN G"/>
    <property type="match status" value="1"/>
</dbReference>
<keyword evidence="5 6" id="KW-0472">Membrane</keyword>
<protein>
    <submittedName>
        <fullName evidence="7">Prepilin-type N-terminal cleavage/methylation domain-containing protein</fullName>
    </submittedName>
</protein>
<accession>A0A4R6Q4L1</accession>
<comment type="caution">
    <text evidence="7">The sequence shown here is derived from an EMBL/GenBank/DDBJ whole genome shotgun (WGS) entry which is preliminary data.</text>
</comment>
<dbReference type="InterPro" id="IPR012902">
    <property type="entry name" value="N_methyl_site"/>
</dbReference>
<sequence length="280" mass="29581">MIKTNDKKKGFTLAELLVVVAIIAVLVAVSIPIFTSQLDKARASTDAANVRSAKGAATTDYLSNGYEGTTVTYYYDAANGKVTTDLTAAKAFDVYGKSTKDIDLDKATGIPKDQIVSITISESGTTAAWALGKSTSGDATGDSEDNDTVAALKKLAGLTWDDIKAAVTGDSGASLAHGTLVKDGDKIYLVFGYQNNYGKKEATSMADLVAKYPQFIEEVTNSTPVISESSMKSGSNAGITIKGGSITYYDGVYYSAAQDIIYGNGEKEDPTQTGRWFQIK</sequence>
<evidence type="ECO:0000256" key="3">
    <source>
        <dbReference type="ARBA" id="ARBA00022692"/>
    </source>
</evidence>